<organism evidence="1">
    <name type="scientific">marine metagenome</name>
    <dbReference type="NCBI Taxonomy" id="408172"/>
    <lineage>
        <taxon>unclassified sequences</taxon>
        <taxon>metagenomes</taxon>
        <taxon>ecological metagenomes</taxon>
    </lineage>
</organism>
<gene>
    <name evidence="1" type="ORF">METZ01_LOCUS394971</name>
</gene>
<protein>
    <recommendedName>
        <fullName evidence="2">Gfo/Idh/MocA-like oxidoreductase C-terminal domain-containing protein</fullName>
    </recommendedName>
</protein>
<evidence type="ECO:0008006" key="2">
    <source>
        <dbReference type="Google" id="ProtNLM"/>
    </source>
</evidence>
<reference evidence="1" key="1">
    <citation type="submission" date="2018-05" db="EMBL/GenBank/DDBJ databases">
        <authorList>
            <person name="Lanie J.A."/>
            <person name="Ng W.-L."/>
            <person name="Kazmierczak K.M."/>
            <person name="Andrzejewski T.M."/>
            <person name="Davidsen T.M."/>
            <person name="Wayne K.J."/>
            <person name="Tettelin H."/>
            <person name="Glass J.I."/>
            <person name="Rusch D."/>
            <person name="Podicherti R."/>
            <person name="Tsui H.-C.T."/>
            <person name="Winkler M.E."/>
        </authorList>
    </citation>
    <scope>NUCLEOTIDE SEQUENCE</scope>
</reference>
<sequence length="226" mass="25763">KHTTFLIEKIVCQSQAEYNMILENMKKYNAIGWVNTRCRYFESYQEIKSRFKSNPIHLSVTSSFAGLGTSAIHYIDLFNWLTGKNDVILSGKMLLPNILSNKRSEKLVEFSGLINGTSEYGSLSIAHFPEEKVPHIVSISGKEGHVIVDETNGKILNASEKFVDMKFKVDYVSNITTKIVNDIMKTNECILPTIQDSYHSHVELFQIFNKHLEKITNQEIILCPIT</sequence>
<evidence type="ECO:0000313" key="1">
    <source>
        <dbReference type="EMBL" id="SVD42117.1"/>
    </source>
</evidence>
<dbReference type="AlphaFoldDB" id="A0A382V6Q2"/>
<dbReference type="EMBL" id="UINC01149565">
    <property type="protein sequence ID" value="SVD42117.1"/>
    <property type="molecule type" value="Genomic_DNA"/>
</dbReference>
<name>A0A382V6Q2_9ZZZZ</name>
<proteinExistence type="predicted"/>
<feature type="non-terminal residue" evidence="1">
    <location>
        <position position="1"/>
    </location>
</feature>
<accession>A0A382V6Q2</accession>